<gene>
    <name evidence="1" type="ORF">METZ01_LOCUS65565</name>
</gene>
<accession>A0A381TAY2</accession>
<proteinExistence type="predicted"/>
<feature type="non-terminal residue" evidence="1">
    <location>
        <position position="1"/>
    </location>
</feature>
<dbReference type="EMBL" id="UINC01004221">
    <property type="protein sequence ID" value="SVA12711.1"/>
    <property type="molecule type" value="Genomic_DNA"/>
</dbReference>
<protein>
    <submittedName>
        <fullName evidence="1">Uncharacterized protein</fullName>
    </submittedName>
</protein>
<sequence length="86" mass="9515">VYLGYSLPHNDWVILSGIFVREDLKAAMGNAGATAPPRIIRGVVNHSRFTNQPIQLIQFSVGQYAHSVMEVKEEAVWFAPDGMMVA</sequence>
<organism evidence="1">
    <name type="scientific">marine metagenome</name>
    <dbReference type="NCBI Taxonomy" id="408172"/>
    <lineage>
        <taxon>unclassified sequences</taxon>
        <taxon>metagenomes</taxon>
        <taxon>ecological metagenomes</taxon>
    </lineage>
</organism>
<reference evidence="1" key="1">
    <citation type="submission" date="2018-05" db="EMBL/GenBank/DDBJ databases">
        <authorList>
            <person name="Lanie J.A."/>
            <person name="Ng W.-L."/>
            <person name="Kazmierczak K.M."/>
            <person name="Andrzejewski T.M."/>
            <person name="Davidsen T.M."/>
            <person name="Wayne K.J."/>
            <person name="Tettelin H."/>
            <person name="Glass J.I."/>
            <person name="Rusch D."/>
            <person name="Podicherti R."/>
            <person name="Tsui H.-C.T."/>
            <person name="Winkler M.E."/>
        </authorList>
    </citation>
    <scope>NUCLEOTIDE SEQUENCE</scope>
</reference>
<evidence type="ECO:0000313" key="1">
    <source>
        <dbReference type="EMBL" id="SVA12711.1"/>
    </source>
</evidence>
<dbReference type="AlphaFoldDB" id="A0A381TAY2"/>
<name>A0A381TAY2_9ZZZZ</name>